<dbReference type="InterPro" id="IPR011051">
    <property type="entry name" value="RmlC_Cupin_sf"/>
</dbReference>
<reference evidence="1" key="1">
    <citation type="submission" date="2024-02" db="EMBL/GenBank/DDBJ databases">
        <title>Genome sequences of strain Gemmobacter sp. JM10B15.</title>
        <authorList>
            <person name="Zhang M."/>
        </authorList>
    </citation>
    <scope>NUCLEOTIDE SEQUENCE</scope>
    <source>
        <strain evidence="1">JM10B15</strain>
    </source>
</reference>
<dbReference type="SUPFAM" id="SSF51182">
    <property type="entry name" value="RmlC-like cupins"/>
    <property type="match status" value="1"/>
</dbReference>
<keyword evidence="2" id="KW-1185">Reference proteome</keyword>
<dbReference type="Proteomes" id="UP001431963">
    <property type="component" value="Unassembled WGS sequence"/>
</dbReference>
<dbReference type="InterPro" id="IPR014710">
    <property type="entry name" value="RmlC-like_jellyroll"/>
</dbReference>
<protein>
    <submittedName>
        <fullName evidence="1">HutD family protein</fullName>
    </submittedName>
</protein>
<gene>
    <name evidence="1" type="ORF">V6590_19155</name>
</gene>
<dbReference type="EMBL" id="JBALHR010000020">
    <property type="protein sequence ID" value="MEH7830273.1"/>
    <property type="molecule type" value="Genomic_DNA"/>
</dbReference>
<sequence length="177" mass="19163">MRIIRFADCPPAPWKNGAGSTRELWRLEDADGMLARISVAEITGNQPFSSFPGIDRIILQLDGPAMVLSLAGKDHHIATPFAFPGEAQVSCHLSGSGVAHDLNLMVRRDRFVPRMELETSVAGEALDPGATAFLMLASAQLVLPGIPVERGDLILPGAKAPILDRQVPLVRMELRHK</sequence>
<evidence type="ECO:0000313" key="2">
    <source>
        <dbReference type="Proteomes" id="UP001431963"/>
    </source>
</evidence>
<dbReference type="Gene3D" id="2.60.120.10">
    <property type="entry name" value="Jelly Rolls"/>
    <property type="match status" value="1"/>
</dbReference>
<evidence type="ECO:0000313" key="1">
    <source>
        <dbReference type="EMBL" id="MEH7830273.1"/>
    </source>
</evidence>
<dbReference type="InterPro" id="IPR010282">
    <property type="entry name" value="Uncharacterised_HutD/Ves"/>
</dbReference>
<name>A0ABU8C169_9RHOB</name>
<proteinExistence type="predicted"/>
<dbReference type="Pfam" id="PF05962">
    <property type="entry name" value="HutD"/>
    <property type="match status" value="1"/>
</dbReference>
<dbReference type="PANTHER" id="PTHR37943">
    <property type="entry name" value="PROTEIN VES"/>
    <property type="match status" value="1"/>
</dbReference>
<dbReference type="PANTHER" id="PTHR37943:SF1">
    <property type="entry name" value="PROTEIN VES"/>
    <property type="match status" value="1"/>
</dbReference>
<accession>A0ABU8C169</accession>
<comment type="caution">
    <text evidence="1">The sequence shown here is derived from an EMBL/GenBank/DDBJ whole genome shotgun (WGS) entry which is preliminary data.</text>
</comment>
<organism evidence="1 2">
    <name type="scientific">Gemmobacter denitrificans</name>
    <dbReference type="NCBI Taxonomy" id="3123040"/>
    <lineage>
        <taxon>Bacteria</taxon>
        <taxon>Pseudomonadati</taxon>
        <taxon>Pseudomonadota</taxon>
        <taxon>Alphaproteobacteria</taxon>
        <taxon>Rhodobacterales</taxon>
        <taxon>Paracoccaceae</taxon>
        <taxon>Gemmobacter</taxon>
    </lineage>
</organism>
<dbReference type="RefSeq" id="WP_335425310.1">
    <property type="nucleotide sequence ID" value="NZ_JBALHR010000020.1"/>
</dbReference>